<protein>
    <recommendedName>
        <fullName evidence="4">DUF1552 domain-containing protein</fullName>
    </recommendedName>
</protein>
<feature type="region of interest" description="Disordered" evidence="1">
    <location>
        <begin position="244"/>
        <end position="265"/>
    </location>
</feature>
<dbReference type="InterPro" id="IPR011447">
    <property type="entry name" value="DUF1552"/>
</dbReference>
<organism evidence="2 3">
    <name type="scientific">Anatilimnocola aggregata</name>
    <dbReference type="NCBI Taxonomy" id="2528021"/>
    <lineage>
        <taxon>Bacteria</taxon>
        <taxon>Pseudomonadati</taxon>
        <taxon>Planctomycetota</taxon>
        <taxon>Planctomycetia</taxon>
        <taxon>Pirellulales</taxon>
        <taxon>Pirellulaceae</taxon>
        <taxon>Anatilimnocola</taxon>
    </lineage>
</organism>
<evidence type="ECO:0000313" key="3">
    <source>
        <dbReference type="Proteomes" id="UP000315017"/>
    </source>
</evidence>
<accession>A0A517Y442</accession>
<proteinExistence type="predicted"/>
<reference evidence="2 3" key="1">
    <citation type="submission" date="2019-02" db="EMBL/GenBank/DDBJ databases">
        <title>Deep-cultivation of Planctomycetes and their phenomic and genomic characterization uncovers novel biology.</title>
        <authorList>
            <person name="Wiegand S."/>
            <person name="Jogler M."/>
            <person name="Boedeker C."/>
            <person name="Pinto D."/>
            <person name="Vollmers J."/>
            <person name="Rivas-Marin E."/>
            <person name="Kohn T."/>
            <person name="Peeters S.H."/>
            <person name="Heuer A."/>
            <person name="Rast P."/>
            <person name="Oberbeckmann S."/>
            <person name="Bunk B."/>
            <person name="Jeske O."/>
            <person name="Meyerdierks A."/>
            <person name="Storesund J.E."/>
            <person name="Kallscheuer N."/>
            <person name="Luecker S."/>
            <person name="Lage O.M."/>
            <person name="Pohl T."/>
            <person name="Merkel B.J."/>
            <person name="Hornburger P."/>
            <person name="Mueller R.-W."/>
            <person name="Bruemmer F."/>
            <person name="Labrenz M."/>
            <person name="Spormann A.M."/>
            <person name="Op den Camp H."/>
            <person name="Overmann J."/>
            <person name="Amann R."/>
            <person name="Jetten M.S.M."/>
            <person name="Mascher T."/>
            <person name="Medema M.H."/>
            <person name="Devos D.P."/>
            <person name="Kaster A.-K."/>
            <person name="Ovreas L."/>
            <person name="Rohde M."/>
            <person name="Galperin M.Y."/>
            <person name="Jogler C."/>
        </authorList>
    </citation>
    <scope>NUCLEOTIDE SEQUENCE [LARGE SCALE GENOMIC DNA]</scope>
    <source>
        <strain evidence="2 3">ETA_A8</strain>
    </source>
</reference>
<dbReference type="EMBL" id="CP036274">
    <property type="protein sequence ID" value="QDU24985.1"/>
    <property type="molecule type" value="Genomic_DNA"/>
</dbReference>
<dbReference type="Proteomes" id="UP000315017">
    <property type="component" value="Chromosome"/>
</dbReference>
<sequence>MSITSASTISRRTLLRGIGVSMALPWLESLSFAAGEKTNSADQPPIRTLVTFTGMGFHSQHWWAKGEGAGMELGPCLKPLEPWKERLVFLRGLWNEQANKGAIHCMQTGNMLSGAPLSGAEVRTGVSFDQVMAQRIGDRTRIPSLVLGCEGPIPGLQDGLPLLYSSHISWSTAVSPTWTETRPALAFDQLFRTDRNRGDRRVVDAVLEDARSLRQRLSLSDRQRFEEYLGSVHEIEGRIKRADKQRDANGWKPTLAAPDRPRPADGIPADIPEYWKLMNDIVLLAFRTDTTRIATLKYCNDGSAETHTHCGAKDQHHQMAHTQPPELIPLNQFFMSQLAYLCERMSEVKEGDRTLLDNTAIAHCSSMLHGNHDAKQLPIVLLGGAGGKLRGGRVLDYLNSPNRRMCSLFLSLMEWGGLELDRFGDSTERLTGI</sequence>
<gene>
    <name evidence="2" type="ORF">ETAA8_00460</name>
</gene>
<dbReference type="RefSeq" id="WP_238397640.1">
    <property type="nucleotide sequence ID" value="NZ_CP036274.1"/>
</dbReference>
<evidence type="ECO:0000256" key="1">
    <source>
        <dbReference type="SAM" id="MobiDB-lite"/>
    </source>
</evidence>
<keyword evidence="3" id="KW-1185">Reference proteome</keyword>
<evidence type="ECO:0008006" key="4">
    <source>
        <dbReference type="Google" id="ProtNLM"/>
    </source>
</evidence>
<dbReference type="AlphaFoldDB" id="A0A517Y442"/>
<dbReference type="Pfam" id="PF07586">
    <property type="entry name" value="HXXSHH"/>
    <property type="match status" value="1"/>
</dbReference>
<evidence type="ECO:0000313" key="2">
    <source>
        <dbReference type="EMBL" id="QDU24985.1"/>
    </source>
</evidence>
<dbReference type="KEGG" id="aagg:ETAA8_00460"/>
<name>A0A517Y442_9BACT</name>